<gene>
    <name evidence="2" type="ordered locus">SNE_A12570</name>
</gene>
<proteinExistence type="predicted"/>
<evidence type="ECO:0000313" key="2">
    <source>
        <dbReference type="EMBL" id="CCB89134.1"/>
    </source>
</evidence>
<keyword evidence="3" id="KW-1185">Reference proteome</keyword>
<dbReference type="Proteomes" id="UP000000496">
    <property type="component" value="Chromosome gsn.131"/>
</dbReference>
<evidence type="ECO:0000313" key="3">
    <source>
        <dbReference type="Proteomes" id="UP000000496"/>
    </source>
</evidence>
<keyword evidence="1" id="KW-0812">Transmembrane</keyword>
<organism evidence="2 3">
    <name type="scientific">Simkania negevensis (strain ATCC VR-1471 / DSM 27360 / Z)</name>
    <dbReference type="NCBI Taxonomy" id="331113"/>
    <lineage>
        <taxon>Bacteria</taxon>
        <taxon>Pseudomonadati</taxon>
        <taxon>Chlamydiota</taxon>
        <taxon>Chlamydiia</taxon>
        <taxon>Parachlamydiales</taxon>
        <taxon>Simkaniaceae</taxon>
        <taxon>Simkania</taxon>
    </lineage>
</organism>
<reference key="1">
    <citation type="journal article" date="2011" name="Mol. Biol. Evol.">
        <title>Unity in variety -- the pan-genome of the Chlamydiae.</title>
        <authorList>
            <person name="Collingro A."/>
            <person name="Tischler P."/>
            <person name="Weinmaier T."/>
            <person name="Penz T."/>
            <person name="Heinz E."/>
            <person name="Brunham R.C."/>
            <person name="Read T.D."/>
            <person name="Bavoil P.M."/>
            <person name="Sachse K."/>
            <person name="Kahane S."/>
            <person name="Friedman M.G."/>
            <person name="Rattei T."/>
            <person name="Myers G.S.A."/>
            <person name="Horn M."/>
        </authorList>
    </citation>
    <scope>NUCLEOTIDE SEQUENCE</scope>
    <source>
        <strain>Z</strain>
    </source>
</reference>
<reference evidence="2 3" key="2">
    <citation type="journal article" date="2011" name="Mol. Biol. Evol.">
        <title>Unity in variety--the pan-genome of the Chlamydiae.</title>
        <authorList>
            <person name="Collingro A."/>
            <person name="Tischler P."/>
            <person name="Weinmaier T."/>
            <person name="Penz T."/>
            <person name="Heinz E."/>
            <person name="Brunham R.C."/>
            <person name="Read T.D."/>
            <person name="Bavoil P.M."/>
            <person name="Sachse K."/>
            <person name="Kahane S."/>
            <person name="Friedman M.G."/>
            <person name="Rattei T."/>
            <person name="Myers G.S."/>
            <person name="Horn M."/>
        </authorList>
    </citation>
    <scope>NUCLEOTIDE SEQUENCE [LARGE SCALE GENOMIC DNA]</scope>
    <source>
        <strain evidence="3">ATCC VR-1471 / Z</strain>
    </source>
</reference>
<dbReference type="HOGENOM" id="CLU_2119477_0_0_0"/>
<dbReference type="STRING" id="331113.SNE_A12570"/>
<feature type="transmembrane region" description="Helical" evidence="1">
    <location>
        <begin position="78"/>
        <end position="98"/>
    </location>
</feature>
<name>F8L8K1_SIMNZ</name>
<evidence type="ECO:0000256" key="1">
    <source>
        <dbReference type="SAM" id="Phobius"/>
    </source>
</evidence>
<accession>F8L8K1</accession>
<feature type="transmembrane region" description="Helical" evidence="1">
    <location>
        <begin position="40"/>
        <end position="58"/>
    </location>
</feature>
<dbReference type="AlphaFoldDB" id="F8L8K1"/>
<protein>
    <submittedName>
        <fullName evidence="2">Uncharacterized protein</fullName>
    </submittedName>
</protein>
<dbReference type="EMBL" id="FR872582">
    <property type="protein sequence ID" value="CCB89134.1"/>
    <property type="molecule type" value="Genomic_DNA"/>
</dbReference>
<keyword evidence="1" id="KW-1133">Transmembrane helix</keyword>
<dbReference type="KEGG" id="sng:SNE_A12570"/>
<sequence>MFFGGEFMESFIQAIACYFRDVPAQLTTANGKSCYYIGRYEFIIGSSFALCFAIYEAVKTVFNALRHPLTIQDTITHGVYQTLVYCAAVPVGLFGAFFPEMAKDFLDFKTWSKA</sequence>
<keyword evidence="1" id="KW-0472">Membrane</keyword>